<sequence>MDERLKYKFFLIQTLGATLACYFISIVCDVFRVLYVNAFTESNYSFFVIFQGYINDDASSVQKWEAYIFSPILETLFFQVFLVFILEKKINRQWLIAIFISFVFGYAHTYRFSTIAAICIGISVLPITLAYIHGTKRIGRKLSAFSAMIAHSLLNFLFSAY</sequence>
<evidence type="ECO:0000256" key="1">
    <source>
        <dbReference type="SAM" id="Phobius"/>
    </source>
</evidence>
<dbReference type="InParanoid" id="A0A7X0JQB7"/>
<feature type="transmembrane region" description="Helical" evidence="1">
    <location>
        <begin position="93"/>
        <end position="109"/>
    </location>
</feature>
<evidence type="ECO:0000313" key="4">
    <source>
        <dbReference type="Proteomes" id="UP000528457"/>
    </source>
</evidence>
<accession>A0A7X0JQB7</accession>
<keyword evidence="1" id="KW-0472">Membrane</keyword>
<protein>
    <recommendedName>
        <fullName evidence="2">CAAX prenyl protease 2/Lysostaphin resistance protein A-like domain-containing protein</fullName>
    </recommendedName>
</protein>
<keyword evidence="1" id="KW-1133">Transmembrane helix</keyword>
<keyword evidence="4" id="KW-1185">Reference proteome</keyword>
<proteinExistence type="predicted"/>
<feature type="transmembrane region" description="Helical" evidence="1">
    <location>
        <begin position="9"/>
        <end position="35"/>
    </location>
</feature>
<evidence type="ECO:0000259" key="2">
    <source>
        <dbReference type="Pfam" id="PF02517"/>
    </source>
</evidence>
<dbReference type="GO" id="GO:0004175">
    <property type="term" value="F:endopeptidase activity"/>
    <property type="evidence" value="ECO:0007669"/>
    <property type="project" value="UniProtKB-ARBA"/>
</dbReference>
<dbReference type="GO" id="GO:0080120">
    <property type="term" value="P:CAAX-box protein maturation"/>
    <property type="evidence" value="ECO:0007669"/>
    <property type="project" value="UniProtKB-ARBA"/>
</dbReference>
<reference evidence="3 4" key="1">
    <citation type="submission" date="2020-08" db="EMBL/GenBank/DDBJ databases">
        <title>Genomic Encyclopedia of Type Strains, Phase IV (KMG-IV): sequencing the most valuable type-strain genomes for metagenomic binning, comparative biology and taxonomic classification.</title>
        <authorList>
            <person name="Goeker M."/>
        </authorList>
    </citation>
    <scope>NUCLEOTIDE SEQUENCE [LARGE SCALE GENOMIC DNA]</scope>
    <source>
        <strain evidence="3 4">DSM 22368</strain>
    </source>
</reference>
<dbReference type="Proteomes" id="UP000528457">
    <property type="component" value="Unassembled WGS sequence"/>
</dbReference>
<dbReference type="InterPro" id="IPR003675">
    <property type="entry name" value="Rce1/LyrA-like_dom"/>
</dbReference>
<feature type="domain" description="CAAX prenyl protease 2/Lysostaphin resistance protein A-like" evidence="2">
    <location>
        <begin position="67"/>
        <end position="157"/>
    </location>
</feature>
<dbReference type="RefSeq" id="WP_166851526.1">
    <property type="nucleotide sequence ID" value="NZ_JAAONY010000001.1"/>
</dbReference>
<keyword evidence="1" id="KW-0812">Transmembrane</keyword>
<dbReference type="EMBL" id="JACHHT010000001">
    <property type="protein sequence ID" value="MBB6520344.1"/>
    <property type="molecule type" value="Genomic_DNA"/>
</dbReference>
<organism evidence="3 4">
    <name type="scientific">Pseudoteredinibacter isoporae</name>
    <dbReference type="NCBI Taxonomy" id="570281"/>
    <lineage>
        <taxon>Bacteria</taxon>
        <taxon>Pseudomonadati</taxon>
        <taxon>Pseudomonadota</taxon>
        <taxon>Gammaproteobacteria</taxon>
        <taxon>Cellvibrionales</taxon>
        <taxon>Cellvibrionaceae</taxon>
        <taxon>Pseudoteredinibacter</taxon>
    </lineage>
</organism>
<feature type="transmembrane region" description="Helical" evidence="1">
    <location>
        <begin position="66"/>
        <end position="86"/>
    </location>
</feature>
<dbReference type="Pfam" id="PF02517">
    <property type="entry name" value="Rce1-like"/>
    <property type="match status" value="1"/>
</dbReference>
<name>A0A7X0JQB7_9GAMM</name>
<dbReference type="PROSITE" id="PS51257">
    <property type="entry name" value="PROKAR_LIPOPROTEIN"/>
    <property type="match status" value="1"/>
</dbReference>
<dbReference type="AlphaFoldDB" id="A0A7X0JQB7"/>
<gene>
    <name evidence="3" type="ORF">HNR48_000622</name>
</gene>
<comment type="caution">
    <text evidence="3">The sequence shown here is derived from an EMBL/GenBank/DDBJ whole genome shotgun (WGS) entry which is preliminary data.</text>
</comment>
<feature type="transmembrane region" description="Helical" evidence="1">
    <location>
        <begin position="115"/>
        <end position="132"/>
    </location>
</feature>
<evidence type="ECO:0000313" key="3">
    <source>
        <dbReference type="EMBL" id="MBB6520344.1"/>
    </source>
</evidence>